<dbReference type="EMBL" id="JARKIB010000010">
    <property type="protein sequence ID" value="KAJ7775583.1"/>
    <property type="molecule type" value="Genomic_DNA"/>
</dbReference>
<evidence type="ECO:0000259" key="5">
    <source>
        <dbReference type="PROSITE" id="PS50865"/>
    </source>
</evidence>
<evidence type="ECO:0000313" key="7">
    <source>
        <dbReference type="Proteomes" id="UP001215598"/>
    </source>
</evidence>
<organism evidence="6 7">
    <name type="scientific">Mycena metata</name>
    <dbReference type="NCBI Taxonomy" id="1033252"/>
    <lineage>
        <taxon>Eukaryota</taxon>
        <taxon>Fungi</taxon>
        <taxon>Dikarya</taxon>
        <taxon>Basidiomycota</taxon>
        <taxon>Agaricomycotina</taxon>
        <taxon>Agaricomycetes</taxon>
        <taxon>Agaricomycetidae</taxon>
        <taxon>Agaricales</taxon>
        <taxon>Marasmiineae</taxon>
        <taxon>Mycenaceae</taxon>
        <taxon>Mycena</taxon>
    </lineage>
</organism>
<evidence type="ECO:0000256" key="2">
    <source>
        <dbReference type="ARBA" id="ARBA00022771"/>
    </source>
</evidence>
<dbReference type="Proteomes" id="UP001215598">
    <property type="component" value="Unassembled WGS sequence"/>
</dbReference>
<sequence length="652" mass="72067">MHPVLQLGDLEGLPFSMRRTILTAARGVTKDVEKLQDLMEKVDGDSPLWDFFLPVYYANLDPARIPRGDRLDLHSTFTDGAVVSAHRSLEAIISMVMTYGGAPPHGAFPDLWVRGWQWIIFFDTFRGSFPGDDIAGSPFMILANNYAPEHKALLYSTPGFFRVFGASWQPLLGCGNPLRVALGIDAMNQVLFTNLRPTVRQHIDELIEGAGSLTGLARCVVGVFDQITADGETAVLKRERRLLGSIFDFIDDVDRILTGKRADDRVLGPFIAALIDCQITGSLTALAGTLGKSKARFNEFFPILKRSLMFLDYTLGVTADREAFMDAHSAGFLPMIICCGSHGQFNDTLKSLLEDVLPSSLIHYNELCTISETLHVAKLAAAQPPFQTSGICDAWTKFLGIVEERIKIMASLDSPGPRVKACDNAKCCKIADSALFQRCSNCLGFYYCSPECQEADWHDGAHRSWCNLFHSLRLSERQPLAHRERAFLRAVLTHDYTAAKLDIYREQVLRMPTTDNKCLITLFDYRAGRVRIELHPLDSPLSHILGRNASGGDESGWWNDVERAAESAGRMHLHVMALPSGGSTDCEPRYLLVPLRTETSTAHDMMVEIAASVESDPTSGAGSNAELELELVRSCVGSLSLTLKQEAGRETY</sequence>
<feature type="domain" description="MYND-type" evidence="5">
    <location>
        <begin position="424"/>
        <end position="466"/>
    </location>
</feature>
<keyword evidence="1" id="KW-0479">Metal-binding</keyword>
<dbReference type="Pfam" id="PF01753">
    <property type="entry name" value="zf-MYND"/>
    <property type="match status" value="1"/>
</dbReference>
<accession>A0AAD7NTS3</accession>
<dbReference type="PROSITE" id="PS50865">
    <property type="entry name" value="ZF_MYND_2"/>
    <property type="match status" value="1"/>
</dbReference>
<comment type="caution">
    <text evidence="6">The sequence shown here is derived from an EMBL/GenBank/DDBJ whole genome shotgun (WGS) entry which is preliminary data.</text>
</comment>
<reference evidence="6" key="1">
    <citation type="submission" date="2023-03" db="EMBL/GenBank/DDBJ databases">
        <title>Massive genome expansion in bonnet fungi (Mycena s.s.) driven by repeated elements and novel gene families across ecological guilds.</title>
        <authorList>
            <consortium name="Lawrence Berkeley National Laboratory"/>
            <person name="Harder C.B."/>
            <person name="Miyauchi S."/>
            <person name="Viragh M."/>
            <person name="Kuo A."/>
            <person name="Thoen E."/>
            <person name="Andreopoulos B."/>
            <person name="Lu D."/>
            <person name="Skrede I."/>
            <person name="Drula E."/>
            <person name="Henrissat B."/>
            <person name="Morin E."/>
            <person name="Kohler A."/>
            <person name="Barry K."/>
            <person name="LaButti K."/>
            <person name="Morin E."/>
            <person name="Salamov A."/>
            <person name="Lipzen A."/>
            <person name="Mereny Z."/>
            <person name="Hegedus B."/>
            <person name="Baldrian P."/>
            <person name="Stursova M."/>
            <person name="Weitz H."/>
            <person name="Taylor A."/>
            <person name="Grigoriev I.V."/>
            <person name="Nagy L.G."/>
            <person name="Martin F."/>
            <person name="Kauserud H."/>
        </authorList>
    </citation>
    <scope>NUCLEOTIDE SEQUENCE</scope>
    <source>
        <strain evidence="6">CBHHK182m</strain>
    </source>
</reference>
<keyword evidence="7" id="KW-1185">Reference proteome</keyword>
<protein>
    <recommendedName>
        <fullName evidence="5">MYND-type domain-containing protein</fullName>
    </recommendedName>
</protein>
<evidence type="ECO:0000313" key="6">
    <source>
        <dbReference type="EMBL" id="KAJ7775583.1"/>
    </source>
</evidence>
<evidence type="ECO:0000256" key="1">
    <source>
        <dbReference type="ARBA" id="ARBA00022723"/>
    </source>
</evidence>
<gene>
    <name evidence="6" type="ORF">B0H16DRAFT_48587</name>
</gene>
<dbReference type="SUPFAM" id="SSF144232">
    <property type="entry name" value="HIT/MYND zinc finger-like"/>
    <property type="match status" value="1"/>
</dbReference>
<keyword evidence="2 4" id="KW-0863">Zinc-finger</keyword>
<keyword evidence="3" id="KW-0862">Zinc</keyword>
<proteinExistence type="predicted"/>
<evidence type="ECO:0000256" key="3">
    <source>
        <dbReference type="ARBA" id="ARBA00022833"/>
    </source>
</evidence>
<dbReference type="GO" id="GO:0008270">
    <property type="term" value="F:zinc ion binding"/>
    <property type="evidence" value="ECO:0007669"/>
    <property type="project" value="UniProtKB-KW"/>
</dbReference>
<dbReference type="AlphaFoldDB" id="A0AAD7NTS3"/>
<name>A0AAD7NTS3_9AGAR</name>
<dbReference type="InterPro" id="IPR002893">
    <property type="entry name" value="Znf_MYND"/>
</dbReference>
<evidence type="ECO:0000256" key="4">
    <source>
        <dbReference type="PROSITE-ProRule" id="PRU00134"/>
    </source>
</evidence>
<dbReference type="Gene3D" id="6.10.140.2220">
    <property type="match status" value="1"/>
</dbReference>